<evidence type="ECO:0000313" key="3">
    <source>
        <dbReference type="Proteomes" id="UP000011885"/>
    </source>
</evidence>
<dbReference type="AlphaFoldDB" id="M5UIX5"/>
<evidence type="ECO:0000313" key="2">
    <source>
        <dbReference type="EMBL" id="EMI57786.1"/>
    </source>
</evidence>
<feature type="compositionally biased region" description="Basic and acidic residues" evidence="1">
    <location>
        <begin position="12"/>
        <end position="21"/>
    </location>
</feature>
<sequence>MKEDPGAAFWSDDSHIARSHQENSQVSKAIPTKNRSENLAIESVGRRLPGLSRTNCDEIRPADAFSERS</sequence>
<dbReference type="Proteomes" id="UP000011885">
    <property type="component" value="Unassembled WGS sequence"/>
</dbReference>
<organism evidence="2 3">
    <name type="scientific">Rhodopirellula sallentina SM41</name>
    <dbReference type="NCBI Taxonomy" id="1263870"/>
    <lineage>
        <taxon>Bacteria</taxon>
        <taxon>Pseudomonadati</taxon>
        <taxon>Planctomycetota</taxon>
        <taxon>Planctomycetia</taxon>
        <taxon>Pirellulales</taxon>
        <taxon>Pirellulaceae</taxon>
        <taxon>Rhodopirellula</taxon>
    </lineage>
</organism>
<proteinExistence type="predicted"/>
<dbReference type="PATRIC" id="fig|1263870.3.peg.811"/>
<keyword evidence="3" id="KW-1185">Reference proteome</keyword>
<gene>
    <name evidence="2" type="ORF">RSSM_00745</name>
</gene>
<feature type="region of interest" description="Disordered" evidence="1">
    <location>
        <begin position="50"/>
        <end position="69"/>
    </location>
</feature>
<protein>
    <submittedName>
        <fullName evidence="2">Uncharacterized protein</fullName>
    </submittedName>
</protein>
<feature type="region of interest" description="Disordered" evidence="1">
    <location>
        <begin position="1"/>
        <end position="38"/>
    </location>
</feature>
<accession>M5UIX5</accession>
<dbReference type="EMBL" id="ANOH01000065">
    <property type="protein sequence ID" value="EMI57786.1"/>
    <property type="molecule type" value="Genomic_DNA"/>
</dbReference>
<name>M5UIX5_9BACT</name>
<evidence type="ECO:0000256" key="1">
    <source>
        <dbReference type="SAM" id="MobiDB-lite"/>
    </source>
</evidence>
<feature type="compositionally biased region" description="Basic and acidic residues" evidence="1">
    <location>
        <begin position="55"/>
        <end position="69"/>
    </location>
</feature>
<comment type="caution">
    <text evidence="2">The sequence shown here is derived from an EMBL/GenBank/DDBJ whole genome shotgun (WGS) entry which is preliminary data.</text>
</comment>
<reference evidence="2 3" key="1">
    <citation type="journal article" date="2013" name="Mar. Genomics">
        <title>Expression of sulfatases in Rhodopirellula baltica and the diversity of sulfatases in the genus Rhodopirellula.</title>
        <authorList>
            <person name="Wegner C.E."/>
            <person name="Richter-Heitmann T."/>
            <person name="Klindworth A."/>
            <person name="Klockow C."/>
            <person name="Richter M."/>
            <person name="Achstetter T."/>
            <person name="Glockner F.O."/>
            <person name="Harder J."/>
        </authorList>
    </citation>
    <scope>NUCLEOTIDE SEQUENCE [LARGE SCALE GENOMIC DNA]</scope>
    <source>
        <strain evidence="2 3">SM41</strain>
    </source>
</reference>